<feature type="compositionally biased region" description="Basic and acidic residues" evidence="14">
    <location>
        <begin position="141"/>
        <end position="155"/>
    </location>
</feature>
<keyword evidence="4" id="KW-1003">Cell membrane</keyword>
<feature type="transmembrane region" description="Helical" evidence="15">
    <location>
        <begin position="169"/>
        <end position="189"/>
    </location>
</feature>
<evidence type="ECO:0000256" key="12">
    <source>
        <dbReference type="ARBA" id="ARBA00023012"/>
    </source>
</evidence>
<dbReference type="SUPFAM" id="SSF55874">
    <property type="entry name" value="ATPase domain of HSP90 chaperone/DNA topoisomerase II/histidine kinase"/>
    <property type="match status" value="1"/>
</dbReference>
<dbReference type="InterPro" id="IPR005467">
    <property type="entry name" value="His_kinase_dom"/>
</dbReference>
<keyword evidence="9" id="KW-0418">Kinase</keyword>
<protein>
    <recommendedName>
        <fullName evidence="3">histidine kinase</fullName>
        <ecNumber evidence="3">2.7.13.3</ecNumber>
    </recommendedName>
</protein>
<reference evidence="18" key="1">
    <citation type="journal article" date="2019" name="Int. J. Syst. Evol. Microbiol.">
        <title>The Global Catalogue of Microorganisms (GCM) 10K type strain sequencing project: providing services to taxonomists for standard genome sequencing and annotation.</title>
        <authorList>
            <consortium name="The Broad Institute Genomics Platform"/>
            <consortium name="The Broad Institute Genome Sequencing Center for Infectious Disease"/>
            <person name="Wu L."/>
            <person name="Ma J."/>
        </authorList>
    </citation>
    <scope>NUCLEOTIDE SEQUENCE [LARGE SCALE GENOMIC DNA]</scope>
    <source>
        <strain evidence="18">NBRC 103166</strain>
    </source>
</reference>
<keyword evidence="6" id="KW-0808">Transferase</keyword>
<evidence type="ECO:0000256" key="9">
    <source>
        <dbReference type="ARBA" id="ARBA00022777"/>
    </source>
</evidence>
<dbReference type="Proteomes" id="UP001157353">
    <property type="component" value="Unassembled WGS sequence"/>
</dbReference>
<dbReference type="PROSITE" id="PS50109">
    <property type="entry name" value="HIS_KIN"/>
    <property type="match status" value="1"/>
</dbReference>
<evidence type="ECO:0000256" key="10">
    <source>
        <dbReference type="ARBA" id="ARBA00022840"/>
    </source>
</evidence>
<evidence type="ECO:0000256" key="15">
    <source>
        <dbReference type="SAM" id="Phobius"/>
    </source>
</evidence>
<keyword evidence="8" id="KW-0547">Nucleotide-binding</keyword>
<evidence type="ECO:0000259" key="16">
    <source>
        <dbReference type="PROSITE" id="PS50109"/>
    </source>
</evidence>
<dbReference type="PANTHER" id="PTHR45528">
    <property type="entry name" value="SENSOR HISTIDINE KINASE CPXA"/>
    <property type="match status" value="1"/>
</dbReference>
<keyword evidence="5" id="KW-0597">Phosphoprotein</keyword>
<evidence type="ECO:0000256" key="11">
    <source>
        <dbReference type="ARBA" id="ARBA00022989"/>
    </source>
</evidence>
<keyword evidence="18" id="KW-1185">Reference proteome</keyword>
<dbReference type="Gene3D" id="3.30.565.10">
    <property type="entry name" value="Histidine kinase-like ATPase, C-terminal domain"/>
    <property type="match status" value="1"/>
</dbReference>
<evidence type="ECO:0000256" key="1">
    <source>
        <dbReference type="ARBA" id="ARBA00000085"/>
    </source>
</evidence>
<evidence type="ECO:0000256" key="6">
    <source>
        <dbReference type="ARBA" id="ARBA00022679"/>
    </source>
</evidence>
<evidence type="ECO:0000256" key="14">
    <source>
        <dbReference type="SAM" id="MobiDB-lite"/>
    </source>
</evidence>
<comment type="catalytic activity">
    <reaction evidence="1">
        <text>ATP + protein L-histidine = ADP + protein N-phospho-L-histidine.</text>
        <dbReference type="EC" id="2.7.13.3"/>
    </reaction>
</comment>
<feature type="transmembrane region" description="Helical" evidence="15">
    <location>
        <begin position="7"/>
        <end position="29"/>
    </location>
</feature>
<sequence length="449" mass="50902">MKIYFIVMMLITGVTTISIMSLVSINSFFEGIDFAMADAMRSQANKHPVRDGHPIRVNNFTIATQWVDLPAPIRDNLNQADLEDNELLKLINGTPLLSKPESGFFAMRVNQHGNVRYISSMFTPERPMFSNDFRPPPPQKPRIDSDERMSTENDRPTTPPTHEAPQFDYIIVIGLIAIILFSLVPYLILRKVTTPVEKLMLWANKLDKENLAQPIPDFHYSELNSLATMMKVSLKSVQEALAREQRFLGYASHELRTPIAVARSNSELLRKMIEKNIAVDKQEQVINRIERACLTMTDLTETLLWLNRKLDKSIPIKPVSLGALTQQLLEDLAYLQTDKTVLSLKEVDQNSYPLPEPLCRIIITNLLRNAIQHTQQGFVTIKQSKTTIVISNKNIQEGINGDQAEHSELGFGLGLKLTERLVKQYGWSYSNIATDTGHNVVINFCCLTK</sequence>
<comment type="caution">
    <text evidence="17">The sequence shown here is derived from an EMBL/GenBank/DDBJ whole genome shotgun (WGS) entry which is preliminary data.</text>
</comment>
<dbReference type="SMART" id="SM00388">
    <property type="entry name" value="HisKA"/>
    <property type="match status" value="1"/>
</dbReference>
<evidence type="ECO:0000313" key="18">
    <source>
        <dbReference type="Proteomes" id="UP001157353"/>
    </source>
</evidence>
<keyword evidence="11 15" id="KW-1133">Transmembrane helix</keyword>
<dbReference type="CDD" id="cd00082">
    <property type="entry name" value="HisKA"/>
    <property type="match status" value="1"/>
</dbReference>
<gene>
    <name evidence="17" type="ORF">GCM10007916_20970</name>
</gene>
<dbReference type="PANTHER" id="PTHR45528:SF1">
    <property type="entry name" value="SENSOR HISTIDINE KINASE CPXA"/>
    <property type="match status" value="1"/>
</dbReference>
<evidence type="ECO:0000256" key="8">
    <source>
        <dbReference type="ARBA" id="ARBA00022741"/>
    </source>
</evidence>
<evidence type="ECO:0000313" key="17">
    <source>
        <dbReference type="EMBL" id="GLS91029.1"/>
    </source>
</evidence>
<dbReference type="InterPro" id="IPR036097">
    <property type="entry name" value="HisK_dim/P_sf"/>
</dbReference>
<keyword evidence="7 15" id="KW-0812">Transmembrane</keyword>
<dbReference type="EMBL" id="BSPQ01000009">
    <property type="protein sequence ID" value="GLS91029.1"/>
    <property type="molecule type" value="Genomic_DNA"/>
</dbReference>
<evidence type="ECO:0000256" key="7">
    <source>
        <dbReference type="ARBA" id="ARBA00022692"/>
    </source>
</evidence>
<evidence type="ECO:0000256" key="4">
    <source>
        <dbReference type="ARBA" id="ARBA00022475"/>
    </source>
</evidence>
<comment type="subcellular location">
    <subcellularLocation>
        <location evidence="2">Cell membrane</location>
        <topology evidence="2">Multi-pass membrane protein</topology>
    </subcellularLocation>
</comment>
<dbReference type="Pfam" id="PF00512">
    <property type="entry name" value="HisKA"/>
    <property type="match status" value="1"/>
</dbReference>
<evidence type="ECO:0000256" key="3">
    <source>
        <dbReference type="ARBA" id="ARBA00012438"/>
    </source>
</evidence>
<keyword evidence="13 15" id="KW-0472">Membrane</keyword>
<name>A0ABQ6E1A9_9GAMM</name>
<feature type="region of interest" description="Disordered" evidence="14">
    <location>
        <begin position="127"/>
        <end position="162"/>
    </location>
</feature>
<evidence type="ECO:0000256" key="13">
    <source>
        <dbReference type="ARBA" id="ARBA00023136"/>
    </source>
</evidence>
<evidence type="ECO:0000256" key="5">
    <source>
        <dbReference type="ARBA" id="ARBA00022553"/>
    </source>
</evidence>
<dbReference type="Gene3D" id="1.10.287.130">
    <property type="match status" value="1"/>
</dbReference>
<organism evidence="17 18">
    <name type="scientific">Psychromonas marina</name>
    <dbReference type="NCBI Taxonomy" id="88364"/>
    <lineage>
        <taxon>Bacteria</taxon>
        <taxon>Pseudomonadati</taxon>
        <taxon>Pseudomonadota</taxon>
        <taxon>Gammaproteobacteria</taxon>
        <taxon>Alteromonadales</taxon>
        <taxon>Psychromonadaceae</taxon>
        <taxon>Psychromonas</taxon>
    </lineage>
</organism>
<feature type="domain" description="Histidine kinase" evidence="16">
    <location>
        <begin position="250"/>
        <end position="444"/>
    </location>
</feature>
<dbReference type="InterPro" id="IPR050398">
    <property type="entry name" value="HssS/ArlS-like"/>
</dbReference>
<dbReference type="SUPFAM" id="SSF47384">
    <property type="entry name" value="Homodimeric domain of signal transducing histidine kinase"/>
    <property type="match status" value="1"/>
</dbReference>
<keyword evidence="12" id="KW-0902">Two-component regulatory system</keyword>
<accession>A0ABQ6E1A9</accession>
<evidence type="ECO:0000256" key="2">
    <source>
        <dbReference type="ARBA" id="ARBA00004651"/>
    </source>
</evidence>
<proteinExistence type="predicted"/>
<dbReference type="Gene3D" id="6.10.340.10">
    <property type="match status" value="1"/>
</dbReference>
<dbReference type="InterPro" id="IPR003661">
    <property type="entry name" value="HisK_dim/P_dom"/>
</dbReference>
<dbReference type="InterPro" id="IPR036890">
    <property type="entry name" value="HATPase_C_sf"/>
</dbReference>
<dbReference type="EC" id="2.7.13.3" evidence="3"/>
<keyword evidence="10" id="KW-0067">ATP-binding</keyword>